<dbReference type="PANTHER" id="PTHR22702:SF1">
    <property type="entry name" value="PROTEASE-ASSOCIATED DOMAIN-CONTAINING PROTEIN 1"/>
    <property type="match status" value="1"/>
</dbReference>
<gene>
    <name evidence="5" type="ORF">VNO77_24700</name>
</gene>
<evidence type="ECO:0000256" key="2">
    <source>
        <dbReference type="ARBA" id="ARBA00023180"/>
    </source>
</evidence>
<dbReference type="InterPro" id="IPR046450">
    <property type="entry name" value="PA_dom_sf"/>
</dbReference>
<reference evidence="5 6" key="1">
    <citation type="submission" date="2024-01" db="EMBL/GenBank/DDBJ databases">
        <title>The genomes of 5 underutilized Papilionoideae crops provide insights into root nodulation and disease resistanc.</title>
        <authorList>
            <person name="Jiang F."/>
        </authorList>
    </citation>
    <scope>NUCLEOTIDE SEQUENCE [LARGE SCALE GENOMIC DNA]</scope>
    <source>
        <strain evidence="5">LVBAO_FW01</strain>
        <tissue evidence="5">Leaves</tissue>
    </source>
</reference>
<feature type="signal peptide" evidence="3">
    <location>
        <begin position="1"/>
        <end position="21"/>
    </location>
</feature>
<evidence type="ECO:0000313" key="5">
    <source>
        <dbReference type="EMBL" id="KAK7330505.1"/>
    </source>
</evidence>
<keyword evidence="2" id="KW-0325">Glycoprotein</keyword>
<evidence type="ECO:0000259" key="4">
    <source>
        <dbReference type="Pfam" id="PF02225"/>
    </source>
</evidence>
<dbReference type="Proteomes" id="UP001367508">
    <property type="component" value="Unassembled WGS sequence"/>
</dbReference>
<evidence type="ECO:0000256" key="1">
    <source>
        <dbReference type="ARBA" id="ARBA00022729"/>
    </source>
</evidence>
<dbReference type="SUPFAM" id="SSF52025">
    <property type="entry name" value="PA domain"/>
    <property type="match status" value="1"/>
</dbReference>
<keyword evidence="6" id="KW-1185">Reference proteome</keyword>
<dbReference type="InterPro" id="IPR003137">
    <property type="entry name" value="PA_domain"/>
</dbReference>
<comment type="caution">
    <text evidence="5">The sequence shown here is derived from an EMBL/GenBank/DDBJ whole genome shotgun (WGS) entry which is preliminary data.</text>
</comment>
<sequence length="256" mass="28548">MSIKPRFLVCVWVLVCGWCVGRFVEENNLEVTFPESLKGRYECVIGEFGVPRYGKTMISTVLYPKENQNGCRNFDVVNASFQSNFAGNFPTFLLVDRGECYFAIKAWRAQEGGAAAILIADDIKEPLISMYTREEAYGSPDADYLQEISIPSALISKSLGDSIKKVLSSGEMVNINLHFCIPSALINKEKLSEKHKGFRNENCRDGEAERNYCSDTIIQAMGFVRAMIKHAKKIQARASILTATCGVKTWKAESAL</sequence>
<feature type="chain" id="PRO_5043051788" description="PA domain-containing protein" evidence="3">
    <location>
        <begin position="22"/>
        <end position="256"/>
    </location>
</feature>
<dbReference type="EMBL" id="JAYMYQ010000005">
    <property type="protein sequence ID" value="KAK7330505.1"/>
    <property type="molecule type" value="Genomic_DNA"/>
</dbReference>
<name>A0AAN9L6T6_CANGL</name>
<feature type="domain" description="PA" evidence="4">
    <location>
        <begin position="62"/>
        <end position="163"/>
    </location>
</feature>
<dbReference type="PANTHER" id="PTHR22702">
    <property type="entry name" value="PROTEASE-ASSOCIATED DOMAIN-CONTAINING PROTEIN"/>
    <property type="match status" value="1"/>
</dbReference>
<accession>A0AAN9L6T6</accession>
<protein>
    <recommendedName>
        <fullName evidence="4">PA domain-containing protein</fullName>
    </recommendedName>
</protein>
<dbReference type="AlphaFoldDB" id="A0AAN9L6T6"/>
<dbReference type="Gene3D" id="3.50.30.30">
    <property type="match status" value="1"/>
</dbReference>
<proteinExistence type="predicted"/>
<keyword evidence="1 3" id="KW-0732">Signal</keyword>
<organism evidence="5 6">
    <name type="scientific">Canavalia gladiata</name>
    <name type="common">Sword bean</name>
    <name type="synonym">Dolichos gladiatus</name>
    <dbReference type="NCBI Taxonomy" id="3824"/>
    <lineage>
        <taxon>Eukaryota</taxon>
        <taxon>Viridiplantae</taxon>
        <taxon>Streptophyta</taxon>
        <taxon>Embryophyta</taxon>
        <taxon>Tracheophyta</taxon>
        <taxon>Spermatophyta</taxon>
        <taxon>Magnoliopsida</taxon>
        <taxon>eudicotyledons</taxon>
        <taxon>Gunneridae</taxon>
        <taxon>Pentapetalae</taxon>
        <taxon>rosids</taxon>
        <taxon>fabids</taxon>
        <taxon>Fabales</taxon>
        <taxon>Fabaceae</taxon>
        <taxon>Papilionoideae</taxon>
        <taxon>50 kb inversion clade</taxon>
        <taxon>NPAAA clade</taxon>
        <taxon>indigoferoid/millettioid clade</taxon>
        <taxon>Phaseoleae</taxon>
        <taxon>Canavalia</taxon>
    </lineage>
</organism>
<evidence type="ECO:0000313" key="6">
    <source>
        <dbReference type="Proteomes" id="UP001367508"/>
    </source>
</evidence>
<dbReference type="Pfam" id="PF02225">
    <property type="entry name" value="PA"/>
    <property type="match status" value="1"/>
</dbReference>
<evidence type="ECO:0000256" key="3">
    <source>
        <dbReference type="SAM" id="SignalP"/>
    </source>
</evidence>